<dbReference type="GO" id="GO:0008615">
    <property type="term" value="P:pyridoxine biosynthetic process"/>
    <property type="evidence" value="ECO:0007669"/>
    <property type="project" value="InterPro"/>
</dbReference>
<comment type="pathway">
    <text evidence="3">Cofactor metabolism; pyridoxal 5'-phosphate salvage; pyridoxal 5'-phosphate from pyridoxine 5'-phosphate: step 1/1.</text>
</comment>
<dbReference type="PANTHER" id="PTHR10851">
    <property type="entry name" value="PYRIDOXINE-5-PHOSPHATE OXIDASE"/>
    <property type="match status" value="1"/>
</dbReference>
<dbReference type="InterPro" id="IPR011576">
    <property type="entry name" value="Pyridox_Oxase_N"/>
</dbReference>
<evidence type="ECO:0000256" key="5">
    <source>
        <dbReference type="ARBA" id="ARBA00022630"/>
    </source>
</evidence>
<dbReference type="EC" id="1.4.3.5" evidence="4"/>
<feature type="domain" description="Pyridoxamine 5'-phosphate oxidase N-terminal" evidence="8">
    <location>
        <begin position="48"/>
        <end position="165"/>
    </location>
</feature>
<dbReference type="NCBIfam" id="NF004231">
    <property type="entry name" value="PRK05679.1"/>
    <property type="match status" value="1"/>
</dbReference>
<reference evidence="10 11" key="1">
    <citation type="journal article" date="2016" name="Proc. Natl. Acad. Sci. U.S.A.">
        <title>Comparative genomics of biotechnologically important yeasts.</title>
        <authorList>
            <person name="Riley R."/>
            <person name="Haridas S."/>
            <person name="Wolfe K.H."/>
            <person name="Lopes M.R."/>
            <person name="Hittinger C.T."/>
            <person name="Goeker M."/>
            <person name="Salamov A.A."/>
            <person name="Wisecaver J.H."/>
            <person name="Long T.M."/>
            <person name="Calvey C.H."/>
            <person name="Aerts A.L."/>
            <person name="Barry K.W."/>
            <person name="Choi C."/>
            <person name="Clum A."/>
            <person name="Coughlan A.Y."/>
            <person name="Deshpande S."/>
            <person name="Douglass A.P."/>
            <person name="Hanson S.J."/>
            <person name="Klenk H.-P."/>
            <person name="LaButti K.M."/>
            <person name="Lapidus A."/>
            <person name="Lindquist E.A."/>
            <person name="Lipzen A.M."/>
            <person name="Meier-Kolthoff J.P."/>
            <person name="Ohm R.A."/>
            <person name="Otillar R.P."/>
            <person name="Pangilinan J.L."/>
            <person name="Peng Y."/>
            <person name="Rokas A."/>
            <person name="Rosa C.A."/>
            <person name="Scheuner C."/>
            <person name="Sibirny A.A."/>
            <person name="Slot J.C."/>
            <person name="Stielow J.B."/>
            <person name="Sun H."/>
            <person name="Kurtzman C.P."/>
            <person name="Blackwell M."/>
            <person name="Grigoriev I.V."/>
            <person name="Jeffries T.W."/>
        </authorList>
    </citation>
    <scope>NUCLEOTIDE SEQUENCE [LARGE SCALE GENOMIC DNA]</scope>
    <source>
        <strain evidence="10 11">NRRL Y-11557</strain>
    </source>
</reference>
<evidence type="ECO:0000256" key="2">
    <source>
        <dbReference type="ARBA" id="ARBA00004738"/>
    </source>
</evidence>
<dbReference type="OrthoDB" id="303614at2759"/>
<evidence type="ECO:0000256" key="3">
    <source>
        <dbReference type="ARBA" id="ARBA00005037"/>
    </source>
</evidence>
<dbReference type="GO" id="GO:0004733">
    <property type="term" value="F:pyridoxamine phosphate oxidase activity"/>
    <property type="evidence" value="ECO:0007669"/>
    <property type="project" value="UniProtKB-EC"/>
</dbReference>
<organism evidence="10 11">
    <name type="scientific">Lipomyces starkeyi NRRL Y-11557</name>
    <dbReference type="NCBI Taxonomy" id="675824"/>
    <lineage>
        <taxon>Eukaryota</taxon>
        <taxon>Fungi</taxon>
        <taxon>Dikarya</taxon>
        <taxon>Ascomycota</taxon>
        <taxon>Saccharomycotina</taxon>
        <taxon>Lipomycetes</taxon>
        <taxon>Lipomycetales</taxon>
        <taxon>Lipomycetaceae</taxon>
        <taxon>Lipomyces</taxon>
    </lineage>
</organism>
<evidence type="ECO:0000259" key="8">
    <source>
        <dbReference type="Pfam" id="PF01243"/>
    </source>
</evidence>
<dbReference type="SUPFAM" id="SSF50475">
    <property type="entry name" value="FMN-binding split barrel"/>
    <property type="match status" value="1"/>
</dbReference>
<evidence type="ECO:0000256" key="6">
    <source>
        <dbReference type="ARBA" id="ARBA00022643"/>
    </source>
</evidence>
<dbReference type="AlphaFoldDB" id="A0A1E3QCJ1"/>
<dbReference type="GO" id="GO:0010181">
    <property type="term" value="F:FMN binding"/>
    <property type="evidence" value="ECO:0007669"/>
    <property type="project" value="InterPro"/>
</dbReference>
<dbReference type="InterPro" id="IPR000659">
    <property type="entry name" value="Pyridox_Oxase"/>
</dbReference>
<comment type="pathway">
    <text evidence="2">Cofactor metabolism; pyridoxal 5'-phosphate salvage; pyridoxal 5'-phosphate from pyridoxamine 5'-phosphate: step 1/1.</text>
</comment>
<dbReference type="PIRSF" id="PIRSF000190">
    <property type="entry name" value="Pyd_amn-ph_oxd"/>
    <property type="match status" value="1"/>
</dbReference>
<dbReference type="Proteomes" id="UP000094385">
    <property type="component" value="Unassembled WGS sequence"/>
</dbReference>
<evidence type="ECO:0000313" key="11">
    <source>
        <dbReference type="Proteomes" id="UP000094385"/>
    </source>
</evidence>
<keyword evidence="11" id="KW-1185">Reference proteome</keyword>
<evidence type="ECO:0000256" key="4">
    <source>
        <dbReference type="ARBA" id="ARBA00012801"/>
    </source>
</evidence>
<dbReference type="NCBIfam" id="TIGR00558">
    <property type="entry name" value="pdxH"/>
    <property type="match status" value="1"/>
</dbReference>
<dbReference type="EMBL" id="KV454290">
    <property type="protein sequence ID" value="ODQ75425.1"/>
    <property type="molecule type" value="Genomic_DNA"/>
</dbReference>
<dbReference type="InterPro" id="IPR019740">
    <property type="entry name" value="Pyridox_Oxase_CS"/>
</dbReference>
<evidence type="ECO:0000256" key="1">
    <source>
        <dbReference type="ARBA" id="ARBA00001917"/>
    </source>
</evidence>
<keyword evidence="6" id="KW-0288">FMN</keyword>
<evidence type="ECO:0000313" key="10">
    <source>
        <dbReference type="EMBL" id="ODQ75425.1"/>
    </source>
</evidence>
<sequence>MNKERFIFAPATKQYTKYSLSRSSLQSNPLTQFNTWYSQALESGEPLAESCTLSTASLPSGRVSARVVLFKELDRRGFIVYSNWQTSKKAFDVKSNPRAAITFFWKVLERQVRVEGSTEFVTPEESLAYFRTRPRESQIGAHASPQSQVVKSREELEQYVQEAREKFKDVEDIPLPEGWGGMRIVPDEIEFWQGRDNRVHDRFSYTRENEENQWKIERLAP</sequence>
<dbReference type="InterPro" id="IPR019576">
    <property type="entry name" value="Pyridoxamine_oxidase_dimer_C"/>
</dbReference>
<evidence type="ECO:0000259" key="9">
    <source>
        <dbReference type="Pfam" id="PF10590"/>
    </source>
</evidence>
<dbReference type="STRING" id="675824.A0A1E3QCJ1"/>
<keyword evidence="7" id="KW-0560">Oxidoreductase</keyword>
<name>A0A1E3QCJ1_LIPST</name>
<proteinExistence type="inferred from homology"/>
<evidence type="ECO:0000256" key="7">
    <source>
        <dbReference type="ARBA" id="ARBA00023002"/>
    </source>
</evidence>
<dbReference type="PANTHER" id="PTHR10851:SF0">
    <property type="entry name" value="PYRIDOXINE-5'-PHOSPHATE OXIDASE"/>
    <property type="match status" value="1"/>
</dbReference>
<dbReference type="Pfam" id="PF10590">
    <property type="entry name" value="PNP_phzG_C"/>
    <property type="match status" value="1"/>
</dbReference>
<dbReference type="InterPro" id="IPR012349">
    <property type="entry name" value="Split_barrel_FMN-bd"/>
</dbReference>
<comment type="cofactor">
    <cofactor evidence="1">
        <name>FMN</name>
        <dbReference type="ChEBI" id="CHEBI:58210"/>
    </cofactor>
</comment>
<keyword evidence="5" id="KW-0285">Flavoprotein</keyword>
<dbReference type="Pfam" id="PF01243">
    <property type="entry name" value="PNPOx_N"/>
    <property type="match status" value="1"/>
</dbReference>
<dbReference type="Gene3D" id="2.30.110.10">
    <property type="entry name" value="Electron Transport, Fmn-binding Protein, Chain A"/>
    <property type="match status" value="1"/>
</dbReference>
<dbReference type="PROSITE" id="PS01064">
    <property type="entry name" value="PYRIDOX_OXIDASE"/>
    <property type="match status" value="1"/>
</dbReference>
<accession>A0A1E3QCJ1</accession>
<gene>
    <name evidence="10" type="ORF">LIPSTDRAFT_870</name>
</gene>
<dbReference type="HAMAP" id="MF_01629">
    <property type="entry name" value="PdxH"/>
    <property type="match status" value="1"/>
</dbReference>
<feature type="domain" description="Pyridoxine 5'-phosphate oxidase dimerisation C-terminal" evidence="9">
    <location>
        <begin position="179"/>
        <end position="221"/>
    </location>
</feature>
<dbReference type="UniPathway" id="UPA01068">
    <property type="reaction ID" value="UER00304"/>
</dbReference>
<protein>
    <recommendedName>
        <fullName evidence="4">pyridoxal 5'-phosphate synthase</fullName>
        <ecNumber evidence="4">1.4.3.5</ecNumber>
    </recommendedName>
</protein>